<dbReference type="Proteomes" id="UP000092993">
    <property type="component" value="Unassembled WGS sequence"/>
</dbReference>
<comment type="caution">
    <text evidence="2">The sequence shown here is derived from an EMBL/GenBank/DDBJ whole genome shotgun (WGS) entry which is preliminary data.</text>
</comment>
<dbReference type="AlphaFoldDB" id="A0A1C7MMZ5"/>
<organism evidence="2 3">
    <name type="scientific">Grifola frondosa</name>
    <name type="common">Maitake</name>
    <name type="synonym">Polyporus frondosus</name>
    <dbReference type="NCBI Taxonomy" id="5627"/>
    <lineage>
        <taxon>Eukaryota</taxon>
        <taxon>Fungi</taxon>
        <taxon>Dikarya</taxon>
        <taxon>Basidiomycota</taxon>
        <taxon>Agaricomycotina</taxon>
        <taxon>Agaricomycetes</taxon>
        <taxon>Polyporales</taxon>
        <taxon>Grifolaceae</taxon>
        <taxon>Grifola</taxon>
    </lineage>
</organism>
<proteinExistence type="predicted"/>
<feature type="compositionally biased region" description="Polar residues" evidence="1">
    <location>
        <begin position="110"/>
        <end position="134"/>
    </location>
</feature>
<feature type="region of interest" description="Disordered" evidence="1">
    <location>
        <begin position="109"/>
        <end position="134"/>
    </location>
</feature>
<accession>A0A1C7MMZ5</accession>
<evidence type="ECO:0000256" key="1">
    <source>
        <dbReference type="SAM" id="MobiDB-lite"/>
    </source>
</evidence>
<gene>
    <name evidence="2" type="ORF">A0H81_02903</name>
</gene>
<reference evidence="2 3" key="1">
    <citation type="submission" date="2016-03" db="EMBL/GenBank/DDBJ databases">
        <title>Whole genome sequencing of Grifola frondosa 9006-11.</title>
        <authorList>
            <person name="Min B."/>
            <person name="Park H."/>
            <person name="Kim J.-G."/>
            <person name="Cho H."/>
            <person name="Oh Y.-L."/>
            <person name="Kong W.-S."/>
            <person name="Choi I.-G."/>
        </authorList>
    </citation>
    <scope>NUCLEOTIDE SEQUENCE [LARGE SCALE GENOMIC DNA]</scope>
    <source>
        <strain evidence="2 3">9006-11</strain>
    </source>
</reference>
<keyword evidence="3" id="KW-1185">Reference proteome</keyword>
<evidence type="ECO:0000313" key="3">
    <source>
        <dbReference type="Proteomes" id="UP000092993"/>
    </source>
</evidence>
<feature type="region of interest" description="Disordered" evidence="1">
    <location>
        <begin position="25"/>
        <end position="80"/>
    </location>
</feature>
<dbReference type="EMBL" id="LUGG01000002">
    <property type="protein sequence ID" value="OBZ78230.1"/>
    <property type="molecule type" value="Genomic_DNA"/>
</dbReference>
<name>A0A1C7MMZ5_GRIFR</name>
<protein>
    <submittedName>
        <fullName evidence="2">Uncharacterized protein</fullName>
    </submittedName>
</protein>
<evidence type="ECO:0000313" key="2">
    <source>
        <dbReference type="EMBL" id="OBZ78230.1"/>
    </source>
</evidence>
<sequence>MSALSNDLPMDVDQSDAMEWTPAQPSEITVDKPGPRHQVLPTRNAVPGNSPANENTVDAPRSFNLETPSRGNTPPVMHAPRPLMSFAIETPSRSNTPANIDPMQGIRSFNLETPVTRQHPGTYSRSSTSPDLCP</sequence>